<dbReference type="EnsemblPlants" id="Solyc03g033910.1.1">
    <property type="protein sequence ID" value="Solyc03g033910.1.1.1.CDS"/>
    <property type="gene ID" value="Solyc03g033910.1"/>
</dbReference>
<feature type="compositionally biased region" description="Low complexity" evidence="1">
    <location>
        <begin position="22"/>
        <end position="43"/>
    </location>
</feature>
<dbReference type="AlphaFoldDB" id="A0A494GAB7"/>
<reference evidence="2" key="1">
    <citation type="journal article" date="2012" name="Nature">
        <title>The tomato genome sequence provides insights into fleshy fruit evolution.</title>
        <authorList>
            <consortium name="Tomato Genome Consortium"/>
        </authorList>
    </citation>
    <scope>NUCLEOTIDE SEQUENCE [LARGE SCALE GENOMIC DNA]</scope>
    <source>
        <strain evidence="2">cv. Heinz 1706</strain>
    </source>
</reference>
<evidence type="ECO:0000313" key="3">
    <source>
        <dbReference type="Proteomes" id="UP000004994"/>
    </source>
</evidence>
<feature type="compositionally biased region" description="Basic residues" evidence="1">
    <location>
        <begin position="46"/>
        <end position="55"/>
    </location>
</feature>
<evidence type="ECO:0000256" key="1">
    <source>
        <dbReference type="SAM" id="MobiDB-lite"/>
    </source>
</evidence>
<proteinExistence type="predicted"/>
<organism evidence="2">
    <name type="scientific">Solanum lycopersicum</name>
    <name type="common">Tomato</name>
    <name type="synonym">Lycopersicon esculentum</name>
    <dbReference type="NCBI Taxonomy" id="4081"/>
    <lineage>
        <taxon>Eukaryota</taxon>
        <taxon>Viridiplantae</taxon>
        <taxon>Streptophyta</taxon>
        <taxon>Embryophyta</taxon>
        <taxon>Tracheophyta</taxon>
        <taxon>Spermatophyta</taxon>
        <taxon>Magnoliopsida</taxon>
        <taxon>eudicotyledons</taxon>
        <taxon>Gunneridae</taxon>
        <taxon>Pentapetalae</taxon>
        <taxon>asterids</taxon>
        <taxon>lamiids</taxon>
        <taxon>Solanales</taxon>
        <taxon>Solanaceae</taxon>
        <taxon>Solanoideae</taxon>
        <taxon>Solaneae</taxon>
        <taxon>Solanum</taxon>
        <taxon>Solanum subgen. Lycopersicon</taxon>
    </lineage>
</organism>
<accession>A0A494GAB7</accession>
<reference evidence="2" key="2">
    <citation type="submission" date="2019-04" db="UniProtKB">
        <authorList>
            <consortium name="EnsemblPlants"/>
        </authorList>
    </citation>
    <scope>IDENTIFICATION</scope>
    <source>
        <strain evidence="2">cv. Heinz 1706</strain>
    </source>
</reference>
<evidence type="ECO:0000313" key="2">
    <source>
        <dbReference type="EnsemblPlants" id="Solyc03g033910.1.1.1.CDS"/>
    </source>
</evidence>
<dbReference type="Proteomes" id="UP000004994">
    <property type="component" value="Unassembled WGS sequence"/>
</dbReference>
<dbReference type="Gramene" id="Solyc03g033910.1.1">
    <property type="protein sequence ID" value="Solyc03g033910.1.1.1.CDS"/>
    <property type="gene ID" value="Solyc03g033910.1"/>
</dbReference>
<sequence length="103" mass="11420">MKKPSKTNPQASHAIPRKNPVSPHALSSPSLSPASPPHASFPSRQKTQKNRKIPRNRANNPRSSPFHLPLRVNKTQRQRPIPCQAGLRNVAVILAGTRWPCEV</sequence>
<dbReference type="InParanoid" id="A0A494GAB7"/>
<dbReference type="PaxDb" id="4081-Solyc03g033910.1.1"/>
<protein>
    <submittedName>
        <fullName evidence="2">Uncharacterized protein</fullName>
    </submittedName>
</protein>
<name>A0A494GAB7_SOLLC</name>
<feature type="region of interest" description="Disordered" evidence="1">
    <location>
        <begin position="1"/>
        <end position="79"/>
    </location>
</feature>
<keyword evidence="3" id="KW-1185">Reference proteome</keyword>
<feature type="compositionally biased region" description="Polar residues" evidence="1">
    <location>
        <begin position="1"/>
        <end position="11"/>
    </location>
</feature>